<reference evidence="9 10" key="1">
    <citation type="submission" date="2024-04" db="EMBL/GenBank/DDBJ databases">
        <title>Tritrichomonas musculus Genome.</title>
        <authorList>
            <person name="Alves-Ferreira E."/>
            <person name="Grigg M."/>
            <person name="Lorenzi H."/>
            <person name="Galac M."/>
        </authorList>
    </citation>
    <scope>NUCLEOTIDE SEQUENCE [LARGE SCALE GENOMIC DNA]</scope>
    <source>
        <strain evidence="9 10">EAF2021</strain>
    </source>
</reference>
<organism evidence="9 10">
    <name type="scientific">Tritrichomonas musculus</name>
    <dbReference type="NCBI Taxonomy" id="1915356"/>
    <lineage>
        <taxon>Eukaryota</taxon>
        <taxon>Metamonada</taxon>
        <taxon>Parabasalia</taxon>
        <taxon>Tritrichomonadida</taxon>
        <taxon>Tritrichomonadidae</taxon>
        <taxon>Tritrichomonas</taxon>
    </lineage>
</organism>
<dbReference type="SUPFAM" id="SSF47769">
    <property type="entry name" value="SAM/Pointed domain"/>
    <property type="match status" value="1"/>
</dbReference>
<feature type="compositionally biased region" description="Low complexity" evidence="6">
    <location>
        <begin position="79"/>
        <end position="127"/>
    </location>
</feature>
<dbReference type="InterPro" id="IPR026319">
    <property type="entry name" value="ZC2HC1A/B-like"/>
</dbReference>
<keyword evidence="10" id="KW-1185">Reference proteome</keyword>
<evidence type="ECO:0000256" key="4">
    <source>
        <dbReference type="ARBA" id="ARBA00022833"/>
    </source>
</evidence>
<dbReference type="Proteomes" id="UP001470230">
    <property type="component" value="Unassembled WGS sequence"/>
</dbReference>
<dbReference type="PROSITE" id="PS50105">
    <property type="entry name" value="SAM_DOMAIN"/>
    <property type="match status" value="1"/>
</dbReference>
<evidence type="ECO:0000256" key="2">
    <source>
        <dbReference type="ARBA" id="ARBA00022737"/>
    </source>
</evidence>
<evidence type="ECO:0000313" key="9">
    <source>
        <dbReference type="EMBL" id="KAK8842592.1"/>
    </source>
</evidence>
<name>A0ABR2H9Z3_9EUKA</name>
<keyword evidence="2" id="KW-0677">Repeat</keyword>
<comment type="caution">
    <text evidence="9">The sequence shown here is derived from an EMBL/GenBank/DDBJ whole genome shotgun (WGS) entry which is preliminary data.</text>
</comment>
<dbReference type="EMBL" id="JAPFFF010000037">
    <property type="protein sequence ID" value="KAK8842592.1"/>
    <property type="molecule type" value="Genomic_DNA"/>
</dbReference>
<evidence type="ECO:0000256" key="1">
    <source>
        <dbReference type="ARBA" id="ARBA00022723"/>
    </source>
</evidence>
<gene>
    <name evidence="9" type="ORF">M9Y10_025450</name>
</gene>
<evidence type="ECO:0000256" key="3">
    <source>
        <dbReference type="ARBA" id="ARBA00022771"/>
    </source>
</evidence>
<dbReference type="PANTHER" id="PTHR13555">
    <property type="entry name" value="C2H2 ZINC FINGER CGI-62-RELATED"/>
    <property type="match status" value="1"/>
</dbReference>
<feature type="domain" description="C2HC/C3H-type" evidence="8">
    <location>
        <begin position="211"/>
        <end position="240"/>
    </location>
</feature>
<evidence type="ECO:0000259" key="8">
    <source>
        <dbReference type="PROSITE" id="PS52027"/>
    </source>
</evidence>
<keyword evidence="4" id="KW-0862">Zinc</keyword>
<dbReference type="InterPro" id="IPR049899">
    <property type="entry name" value="Znf_C2HC_C3H"/>
</dbReference>
<dbReference type="InterPro" id="IPR013761">
    <property type="entry name" value="SAM/pointed_sf"/>
</dbReference>
<evidence type="ECO:0000259" key="7">
    <source>
        <dbReference type="PROSITE" id="PS50105"/>
    </source>
</evidence>
<dbReference type="PANTHER" id="PTHR13555:SF5">
    <property type="entry name" value="ZINC-FINGER OF A C2HC-TYPE"/>
    <property type="match status" value="1"/>
</dbReference>
<dbReference type="Gene3D" id="1.10.150.50">
    <property type="entry name" value="Transcription Factor, Ets-1"/>
    <property type="match status" value="1"/>
</dbReference>
<sequence>MSDFETWTTEQLVQQLNSNGFQDVSSCFSKHEITGDLLPLMEDDHLKEIGISSVGRRLHVTKWILELTENSPASINYGTPTSQNSTPSPSKTRNLNNSTNSFSSSGTLSQTFSPSATSKPSTATMKTRQSAPKTSSGSSANPSSNQSKSSRPKTAANSGNQENVPKCKRDHDKMVEQIRAARKYAAYQKAVEEGRAVGPPPELPPIEEPPDLVQCPYCGRKFGEEAARRHIPVCERSSFSKQNRPHKK</sequence>
<proteinExistence type="predicted"/>
<dbReference type="InterPro" id="IPR001660">
    <property type="entry name" value="SAM"/>
</dbReference>
<dbReference type="PROSITE" id="PS52027">
    <property type="entry name" value="ZF_C2HC_C3H"/>
    <property type="match status" value="1"/>
</dbReference>
<evidence type="ECO:0000256" key="6">
    <source>
        <dbReference type="SAM" id="MobiDB-lite"/>
    </source>
</evidence>
<evidence type="ECO:0000313" key="10">
    <source>
        <dbReference type="Proteomes" id="UP001470230"/>
    </source>
</evidence>
<feature type="region of interest" description="Disordered" evidence="6">
    <location>
        <begin position="72"/>
        <end position="171"/>
    </location>
</feature>
<keyword evidence="3 5" id="KW-0863">Zinc-finger</keyword>
<keyword evidence="1" id="KW-0479">Metal-binding</keyword>
<dbReference type="Pfam" id="PF13913">
    <property type="entry name" value="zf-C2HC_2"/>
    <property type="match status" value="1"/>
</dbReference>
<dbReference type="Pfam" id="PF07647">
    <property type="entry name" value="SAM_2"/>
    <property type="match status" value="1"/>
</dbReference>
<feature type="domain" description="SAM" evidence="7">
    <location>
        <begin position="7"/>
        <end position="70"/>
    </location>
</feature>
<evidence type="ECO:0000256" key="5">
    <source>
        <dbReference type="PROSITE-ProRule" id="PRU01371"/>
    </source>
</evidence>
<dbReference type="SMART" id="SM00454">
    <property type="entry name" value="SAM"/>
    <property type="match status" value="1"/>
</dbReference>
<protein>
    <submittedName>
        <fullName evidence="9">Zinc finger C2HC domain-containing protein 1A</fullName>
    </submittedName>
</protein>
<accession>A0ABR2H9Z3</accession>
<feature type="compositionally biased region" description="Low complexity" evidence="6">
    <location>
        <begin position="135"/>
        <end position="149"/>
    </location>
</feature>